<proteinExistence type="predicted"/>
<organism evidence="2 3">
    <name type="scientific">Megaselia scalaris</name>
    <name type="common">Humpbacked fly</name>
    <name type="synonym">Phora scalaris</name>
    <dbReference type="NCBI Taxonomy" id="36166"/>
    <lineage>
        <taxon>Eukaryota</taxon>
        <taxon>Metazoa</taxon>
        <taxon>Ecdysozoa</taxon>
        <taxon>Arthropoda</taxon>
        <taxon>Hexapoda</taxon>
        <taxon>Insecta</taxon>
        <taxon>Pterygota</taxon>
        <taxon>Neoptera</taxon>
        <taxon>Endopterygota</taxon>
        <taxon>Diptera</taxon>
        <taxon>Brachycera</taxon>
        <taxon>Muscomorpha</taxon>
        <taxon>Platypezoidea</taxon>
        <taxon>Phoridae</taxon>
        <taxon>Megaseliini</taxon>
        <taxon>Megaselia</taxon>
    </lineage>
</organism>
<accession>T1GEY2</accession>
<keyword evidence="3" id="KW-1185">Reference proteome</keyword>
<name>T1GEY2_MEGSC</name>
<reference evidence="2" key="2">
    <citation type="submission" date="2015-06" db="UniProtKB">
        <authorList>
            <consortium name="EnsemblMetazoa"/>
        </authorList>
    </citation>
    <scope>IDENTIFICATION</scope>
</reference>
<feature type="region of interest" description="Disordered" evidence="1">
    <location>
        <begin position="52"/>
        <end position="79"/>
    </location>
</feature>
<evidence type="ECO:0000256" key="1">
    <source>
        <dbReference type="SAM" id="MobiDB-lite"/>
    </source>
</evidence>
<dbReference type="HOGENOM" id="CLU_2612875_0_0_1"/>
<dbReference type="EnsemblMetazoa" id="MESCA001907-RA">
    <property type="protein sequence ID" value="MESCA001907-PA"/>
    <property type="gene ID" value="MESCA001907"/>
</dbReference>
<feature type="compositionally biased region" description="Basic residues" evidence="1">
    <location>
        <begin position="52"/>
        <end position="62"/>
    </location>
</feature>
<dbReference type="Proteomes" id="UP000015102">
    <property type="component" value="Unassembled WGS sequence"/>
</dbReference>
<evidence type="ECO:0000313" key="3">
    <source>
        <dbReference type="Proteomes" id="UP000015102"/>
    </source>
</evidence>
<dbReference type="EMBL" id="CAQQ02033487">
    <property type="status" value="NOT_ANNOTATED_CDS"/>
    <property type="molecule type" value="Genomic_DNA"/>
</dbReference>
<dbReference type="OMA" id="NRCYDSE"/>
<dbReference type="AlphaFoldDB" id="T1GEY2"/>
<sequence length="79" mass="9225">MTTTLRTNGLHHAVSLGNIQTSSHSADIPSIDNRCYDSEDENIGRKKYHFHHHHHHYNHHKNQWQPKTSAYSKGDIKEQ</sequence>
<evidence type="ECO:0000313" key="2">
    <source>
        <dbReference type="EnsemblMetazoa" id="MESCA001907-PA"/>
    </source>
</evidence>
<reference evidence="3" key="1">
    <citation type="submission" date="2013-02" db="EMBL/GenBank/DDBJ databases">
        <authorList>
            <person name="Hughes D."/>
        </authorList>
    </citation>
    <scope>NUCLEOTIDE SEQUENCE</scope>
    <source>
        <strain>Durham</strain>
        <strain evidence="3">NC isolate 2 -- Noor lab</strain>
    </source>
</reference>
<protein>
    <submittedName>
        <fullName evidence="2">Uncharacterized protein</fullName>
    </submittedName>
</protein>